<reference evidence="8" key="1">
    <citation type="submission" date="2016-11" db="EMBL/GenBank/DDBJ databases">
        <authorList>
            <person name="Varghese N."/>
            <person name="Submissions S."/>
        </authorList>
    </citation>
    <scope>NUCLEOTIDE SEQUENCE [LARGE SCALE GENOMIC DNA]</scope>
    <source>
        <strain evidence="8">DSM 9756</strain>
    </source>
</reference>
<evidence type="ECO:0000256" key="6">
    <source>
        <dbReference type="SAM" id="Phobius"/>
    </source>
</evidence>
<feature type="transmembrane region" description="Helical" evidence="6">
    <location>
        <begin position="143"/>
        <end position="160"/>
    </location>
</feature>
<feature type="transmembrane region" description="Helical" evidence="6">
    <location>
        <begin position="375"/>
        <end position="401"/>
    </location>
</feature>
<dbReference type="GO" id="GO:0005886">
    <property type="term" value="C:plasma membrane"/>
    <property type="evidence" value="ECO:0007669"/>
    <property type="project" value="UniProtKB-SubCell"/>
</dbReference>
<accession>A0A1M5H9L0</accession>
<dbReference type="GO" id="GO:0022857">
    <property type="term" value="F:transmembrane transporter activity"/>
    <property type="evidence" value="ECO:0007669"/>
    <property type="project" value="InterPro"/>
</dbReference>
<feature type="transmembrane region" description="Helical" evidence="6">
    <location>
        <begin position="444"/>
        <end position="462"/>
    </location>
</feature>
<evidence type="ECO:0000256" key="3">
    <source>
        <dbReference type="ARBA" id="ARBA00022692"/>
    </source>
</evidence>
<dbReference type="EMBL" id="FQVB01000043">
    <property type="protein sequence ID" value="SHG12641.1"/>
    <property type="molecule type" value="Genomic_DNA"/>
</dbReference>
<proteinExistence type="predicted"/>
<dbReference type="OrthoDB" id="127638at2"/>
<dbReference type="PANTHER" id="PTHR42770">
    <property type="entry name" value="AMINO ACID TRANSPORTER-RELATED"/>
    <property type="match status" value="1"/>
</dbReference>
<evidence type="ECO:0000313" key="7">
    <source>
        <dbReference type="EMBL" id="SHG12641.1"/>
    </source>
</evidence>
<evidence type="ECO:0000256" key="5">
    <source>
        <dbReference type="ARBA" id="ARBA00023136"/>
    </source>
</evidence>
<sequence length="488" mass="52279">MEKKKIGGVEYSCVDPSYFERRGLKRYARVWHLWALGVGAVISGDFFGWNFGLAAGGFGGLLLANVIITLMYLGLCFSIAEMTAALPHTGGAYSFARCAMGPIGGYVTGLAENMEYILTPAVIVVGIGGYLGAIFGTPASFDPVWWLLAYVVFVGLNIAGVEISFRFSVVITVLALIILGVFFIGAVPLFSWDNLFNIEPSPGRSVWLPKGWTGVLGALPFAIWFYLAIEELPLAAEESHTPVRDLPKGIVWGIGTLVLTAFLTLFLNTGVAPGAAGLSTSNEPLFEGFRSIFGDGVGTRLLSLIAVAGLVASFHTIIFAYGRQIYSLSRAGYFPPIFSLTHGTRKTPHISLVAGAVMGYAVALAIHYMGPESPVGAVLLNMAVFGAVISYGLQMISYVLLRLRFPHIHRPFVSPFGLVGAVGALVIALVTLVALFIADPVYQKVVVGAALWYALGLLYFFAYGRKRLVLAPEEEFAVSARGESASHL</sequence>
<gene>
    <name evidence="7" type="ORF">SAMN02745206_03309</name>
</gene>
<keyword evidence="3 6" id="KW-0812">Transmembrane</keyword>
<feature type="transmembrane region" description="Helical" evidence="6">
    <location>
        <begin position="250"/>
        <end position="271"/>
    </location>
</feature>
<keyword evidence="4 6" id="KW-1133">Transmembrane helix</keyword>
<dbReference type="InterPro" id="IPR050367">
    <property type="entry name" value="APC_superfamily"/>
</dbReference>
<dbReference type="Pfam" id="PF13520">
    <property type="entry name" value="AA_permease_2"/>
    <property type="match status" value="1"/>
</dbReference>
<organism evidence="7 8">
    <name type="scientific">Desulfacinum infernum DSM 9756</name>
    <dbReference type="NCBI Taxonomy" id="1121391"/>
    <lineage>
        <taxon>Bacteria</taxon>
        <taxon>Pseudomonadati</taxon>
        <taxon>Thermodesulfobacteriota</taxon>
        <taxon>Syntrophobacteria</taxon>
        <taxon>Syntrophobacterales</taxon>
        <taxon>Syntrophobacteraceae</taxon>
        <taxon>Desulfacinum</taxon>
    </lineage>
</organism>
<dbReference type="STRING" id="1121391.SAMN02745206_03309"/>
<feature type="transmembrane region" description="Helical" evidence="6">
    <location>
        <begin position="211"/>
        <end position="229"/>
    </location>
</feature>
<evidence type="ECO:0000313" key="8">
    <source>
        <dbReference type="Proteomes" id="UP000184076"/>
    </source>
</evidence>
<comment type="subcellular location">
    <subcellularLocation>
        <location evidence="1">Cell membrane</location>
        <topology evidence="1">Multi-pass membrane protein</topology>
    </subcellularLocation>
</comment>
<keyword evidence="2" id="KW-1003">Cell membrane</keyword>
<name>A0A1M5H9L0_9BACT</name>
<dbReference type="RefSeq" id="WP_143156531.1">
    <property type="nucleotide sequence ID" value="NZ_FQVB01000043.1"/>
</dbReference>
<feature type="transmembrane region" description="Helical" evidence="6">
    <location>
        <begin position="31"/>
        <end position="52"/>
    </location>
</feature>
<feature type="transmembrane region" description="Helical" evidence="6">
    <location>
        <begin position="301"/>
        <end position="321"/>
    </location>
</feature>
<dbReference type="PANTHER" id="PTHR42770:SF7">
    <property type="entry name" value="MEMBRANE PROTEIN"/>
    <property type="match status" value="1"/>
</dbReference>
<feature type="transmembrane region" description="Helical" evidence="6">
    <location>
        <begin position="116"/>
        <end position="137"/>
    </location>
</feature>
<feature type="transmembrane region" description="Helical" evidence="6">
    <location>
        <begin position="167"/>
        <end position="191"/>
    </location>
</feature>
<feature type="transmembrane region" description="Helical" evidence="6">
    <location>
        <begin position="58"/>
        <end position="80"/>
    </location>
</feature>
<evidence type="ECO:0000256" key="1">
    <source>
        <dbReference type="ARBA" id="ARBA00004651"/>
    </source>
</evidence>
<keyword evidence="5 6" id="KW-0472">Membrane</keyword>
<dbReference type="AlphaFoldDB" id="A0A1M5H9L0"/>
<evidence type="ECO:0000256" key="2">
    <source>
        <dbReference type="ARBA" id="ARBA00022475"/>
    </source>
</evidence>
<dbReference type="NCBIfam" id="TIGR00908">
    <property type="entry name" value="2A0305"/>
    <property type="match status" value="1"/>
</dbReference>
<dbReference type="Gene3D" id="1.20.1740.10">
    <property type="entry name" value="Amino acid/polyamine transporter I"/>
    <property type="match status" value="1"/>
</dbReference>
<evidence type="ECO:0000256" key="4">
    <source>
        <dbReference type="ARBA" id="ARBA00022989"/>
    </source>
</evidence>
<dbReference type="Proteomes" id="UP000184076">
    <property type="component" value="Unassembled WGS sequence"/>
</dbReference>
<dbReference type="InterPro" id="IPR002293">
    <property type="entry name" value="AA/rel_permease1"/>
</dbReference>
<feature type="transmembrane region" description="Helical" evidence="6">
    <location>
        <begin position="350"/>
        <end position="369"/>
    </location>
</feature>
<dbReference type="InterPro" id="IPR004757">
    <property type="entry name" value="EtNH_permease"/>
</dbReference>
<protein>
    <submittedName>
        <fullName evidence="7">Ethanolamine:proton symporter, EAT family</fullName>
    </submittedName>
</protein>
<feature type="transmembrane region" description="Helical" evidence="6">
    <location>
        <begin position="413"/>
        <end position="438"/>
    </location>
</feature>
<dbReference type="PIRSF" id="PIRSF006060">
    <property type="entry name" value="AA_transporter"/>
    <property type="match status" value="1"/>
</dbReference>
<keyword evidence="8" id="KW-1185">Reference proteome</keyword>